<dbReference type="EMBL" id="BAKI01000011">
    <property type="protein sequence ID" value="GAF36396.1"/>
    <property type="molecule type" value="Genomic_DNA"/>
</dbReference>
<reference evidence="1" key="1">
    <citation type="journal article" date="2014" name="Genome Announc.">
        <title>Draft Genome Sequences of Two Lactobacillus Strains, L. farraginis JCM 14108T and L. composti JCM 14202T, Isolated from Compost of Distilled Shochu Residue.</title>
        <authorList>
            <person name="Yuki M."/>
            <person name="Oshima K."/>
            <person name="Suda W."/>
            <person name="Kitahara M."/>
            <person name="Kitamura K."/>
            <person name="Iida T."/>
            <person name="Hattori M."/>
            <person name="Ohkuma M."/>
        </authorList>
    </citation>
    <scope>NUCLEOTIDE SEQUENCE [LARGE SCALE GENOMIC DNA]</scope>
    <source>
        <strain evidence="1">JCM 14108</strain>
    </source>
</reference>
<name>X0PIL3_9LACO</name>
<keyword evidence="4" id="KW-1185">Reference proteome</keyword>
<accession>X0PIL3</accession>
<gene>
    <name evidence="2" type="ORF">FD41_GL002531</name>
    <name evidence="1" type="ORF">JCM14108_1362</name>
</gene>
<comment type="caution">
    <text evidence="1">The sequence shown here is derived from an EMBL/GenBank/DDBJ whole genome shotgun (WGS) entry which is preliminary data.</text>
</comment>
<proteinExistence type="predicted"/>
<evidence type="ECO:0000313" key="1">
    <source>
        <dbReference type="EMBL" id="GAF36396.1"/>
    </source>
</evidence>
<evidence type="ECO:0000313" key="2">
    <source>
        <dbReference type="EMBL" id="KRM09473.1"/>
    </source>
</evidence>
<protein>
    <submittedName>
        <fullName evidence="1">Uncharacterized protein</fullName>
    </submittedName>
</protein>
<evidence type="ECO:0000313" key="3">
    <source>
        <dbReference type="Proteomes" id="UP000019488"/>
    </source>
</evidence>
<organism evidence="1 3">
    <name type="scientific">Lentilactobacillus farraginis DSM 18382 = JCM 14108</name>
    <dbReference type="NCBI Taxonomy" id="1423743"/>
    <lineage>
        <taxon>Bacteria</taxon>
        <taxon>Bacillati</taxon>
        <taxon>Bacillota</taxon>
        <taxon>Bacilli</taxon>
        <taxon>Lactobacillales</taxon>
        <taxon>Lactobacillaceae</taxon>
        <taxon>Lentilactobacillus</taxon>
    </lineage>
</organism>
<dbReference type="STRING" id="1423743.FD41_GL002531"/>
<dbReference type="PATRIC" id="fig|1423743.5.peg.2598"/>
<dbReference type="Proteomes" id="UP000051966">
    <property type="component" value="Unassembled WGS sequence"/>
</dbReference>
<dbReference type="Proteomes" id="UP000019488">
    <property type="component" value="Unassembled WGS sequence"/>
</dbReference>
<reference evidence="2 4" key="2">
    <citation type="journal article" date="2015" name="Genome Announc.">
        <title>Expanding the biotechnology potential of lactobacilli through comparative genomics of 213 strains and associated genera.</title>
        <authorList>
            <person name="Sun Z."/>
            <person name="Harris H.M."/>
            <person name="McCann A."/>
            <person name="Guo C."/>
            <person name="Argimon S."/>
            <person name="Zhang W."/>
            <person name="Yang X."/>
            <person name="Jeffery I.B."/>
            <person name="Cooney J.C."/>
            <person name="Kagawa T.F."/>
            <person name="Liu W."/>
            <person name="Song Y."/>
            <person name="Salvetti E."/>
            <person name="Wrobel A."/>
            <person name="Rasinkangas P."/>
            <person name="Parkhill J."/>
            <person name="Rea M.C."/>
            <person name="O'Sullivan O."/>
            <person name="Ritari J."/>
            <person name="Douillard F.P."/>
            <person name="Paul Ross R."/>
            <person name="Yang R."/>
            <person name="Briner A.E."/>
            <person name="Felis G.E."/>
            <person name="de Vos W.M."/>
            <person name="Barrangou R."/>
            <person name="Klaenhammer T.R."/>
            <person name="Caufield P.W."/>
            <person name="Cui Y."/>
            <person name="Zhang H."/>
            <person name="O'Toole P.W."/>
        </authorList>
    </citation>
    <scope>NUCLEOTIDE SEQUENCE [LARGE SCALE GENOMIC DNA]</scope>
    <source>
        <strain evidence="2 4">DSM 18382</strain>
    </source>
</reference>
<evidence type="ECO:0000313" key="4">
    <source>
        <dbReference type="Proteomes" id="UP000051966"/>
    </source>
</evidence>
<dbReference type="RefSeq" id="WP_035179107.1">
    <property type="nucleotide sequence ID" value="NZ_AZFY01000045.1"/>
</dbReference>
<dbReference type="EMBL" id="AZFY01000045">
    <property type="protein sequence ID" value="KRM09473.1"/>
    <property type="molecule type" value="Genomic_DNA"/>
</dbReference>
<sequence length="71" mass="8206">MTDNTKGFDFEKQLKQLETGEIKKIVVQPEAFMAFQTAYMNYDKRKRIIGTAGQGGVITYIFEHDEQNQKS</sequence>
<dbReference type="OrthoDB" id="2146345at2"/>
<dbReference type="AlphaFoldDB" id="X0PIL3"/>